<dbReference type="EMBL" id="JAWDKA010000003">
    <property type="protein sequence ID" value="MDV0441515.1"/>
    <property type="molecule type" value="Genomic_DNA"/>
</dbReference>
<dbReference type="InterPro" id="IPR042229">
    <property type="entry name" value="Listeria/Bacterioides_rpt_sf"/>
</dbReference>
<proteinExistence type="predicted"/>
<feature type="compositionally biased region" description="Low complexity" evidence="2">
    <location>
        <begin position="664"/>
        <end position="674"/>
    </location>
</feature>
<organism evidence="5 6">
    <name type="scientific">Methanorbis furvi</name>
    <dbReference type="NCBI Taxonomy" id="3028299"/>
    <lineage>
        <taxon>Archaea</taxon>
        <taxon>Methanobacteriati</taxon>
        <taxon>Methanobacteriota</taxon>
        <taxon>Stenosarchaea group</taxon>
        <taxon>Methanomicrobia</taxon>
        <taxon>Methanomicrobiales</taxon>
        <taxon>Methanocorpusculaceae</taxon>
        <taxon>Methanorbis</taxon>
    </lineage>
</organism>
<feature type="region of interest" description="Disordered" evidence="2">
    <location>
        <begin position="664"/>
        <end position="684"/>
    </location>
</feature>
<keyword evidence="3" id="KW-0812">Transmembrane</keyword>
<accession>A0AAE4SBG6</accession>
<evidence type="ECO:0000256" key="2">
    <source>
        <dbReference type="SAM" id="MobiDB-lite"/>
    </source>
</evidence>
<dbReference type="PANTHER" id="PTHR11319">
    <property type="entry name" value="G PROTEIN-COUPLED RECEPTOR-RELATED"/>
    <property type="match status" value="1"/>
</dbReference>
<comment type="subcellular location">
    <subcellularLocation>
        <location evidence="1">Cell envelope</location>
    </subcellularLocation>
</comment>
<dbReference type="Pfam" id="PF18998">
    <property type="entry name" value="Flg_new_2"/>
    <property type="match status" value="1"/>
</dbReference>
<dbReference type="PANTHER" id="PTHR11319:SF35">
    <property type="entry name" value="OUTER MEMBRANE PROTEIN PMPC-RELATED"/>
    <property type="match status" value="1"/>
</dbReference>
<keyword evidence="3" id="KW-0472">Membrane</keyword>
<dbReference type="AlphaFoldDB" id="A0AAE4SBG6"/>
<name>A0AAE4SBG6_9EURY</name>
<dbReference type="InterPro" id="IPR006626">
    <property type="entry name" value="PbH1"/>
</dbReference>
<protein>
    <recommendedName>
        <fullName evidence="4">Bacterial repeat domain-containing protein</fullName>
    </recommendedName>
</protein>
<dbReference type="SMART" id="SM00710">
    <property type="entry name" value="PbH1"/>
    <property type="match status" value="8"/>
</dbReference>
<evidence type="ECO:0000313" key="5">
    <source>
        <dbReference type="EMBL" id="MDV0441515.1"/>
    </source>
</evidence>
<dbReference type="InterPro" id="IPR013378">
    <property type="entry name" value="InlB-like_B-rpt"/>
</dbReference>
<dbReference type="InterPro" id="IPR011050">
    <property type="entry name" value="Pectin_lyase_fold/virulence"/>
</dbReference>
<gene>
    <name evidence="5" type="ORF">McpAg1_07090</name>
</gene>
<dbReference type="Pfam" id="PF09479">
    <property type="entry name" value="Flg_new"/>
    <property type="match status" value="1"/>
</dbReference>
<dbReference type="Gene3D" id="2.160.20.20">
    <property type="match status" value="1"/>
</dbReference>
<evidence type="ECO:0000256" key="1">
    <source>
        <dbReference type="ARBA" id="ARBA00004196"/>
    </source>
</evidence>
<dbReference type="Gene3D" id="2.60.40.4270">
    <property type="entry name" value="Listeria-Bacteroides repeat domain"/>
    <property type="match status" value="1"/>
</dbReference>
<dbReference type="InterPro" id="IPR012332">
    <property type="entry name" value="Autotransporter_pectin_lyase_C"/>
</dbReference>
<dbReference type="InterPro" id="IPR044060">
    <property type="entry name" value="Bacterial_rp_domain"/>
</dbReference>
<evidence type="ECO:0000313" key="6">
    <source>
        <dbReference type="Proteomes" id="UP001273136"/>
    </source>
</evidence>
<sequence>MLFGVCKKRSPNIWARAGMPVSLFSKMSDGSNCLWIITVAILLVCVLFTVPVAAGDPEEVSNFAGLQSAIANNSSVITITGPIEFTENISIVYDVIITGESQTLTRTATHNFFTVENKGNLTLNGNLTLDGEYLAGLSNGGGVYVSGGNFTMTGGTICNNTAYWGGGVYVDVGGNFTISGGTIFSGNIADYGGGVYVNVGGNFIMADGAISDNTANDVGGGVYVCDRGNFSMIDGMISDNIANNGGGAYVSNGGSFTLNDGTISDNTANNGGGVYVNGDNFTMTGGTISNNTANYTGGGVYVNGGSFSMIDGTISGNIADYHGGGVYVYGGNFSMIGTTTISDNTANDVGGGVYVIDGNFIMSGSSTVSGNSGGNGGELYLFGSSSKFSMNDTAKIGPNSTYLNTGTTINVTSPLMSGAGVANITPVDTADGTIIVHLFTGASQDYENFFTLSLEDKMLKHSTSGSQPALILATKPKLIVTGGNGTGYYLSGEIVNITATIPSGKIFFNWTSDHGGSFDDINASSTTFTMPDNDVNITANFKDKPPSPITPTSSPVFSSGDGNTENAFRVLFNSVGGNTVPPATDLSYGDRIARPADPERTGYSFVGWYRDEAFTIPWIFNEDAVPGDMELYAYWMPAKPAAVMGAAVTQTATTQITTVPAATASATQSTAHPAAESDGGIQPAMTEAPSPVFGVLAGLVAAGVLMRRRD</sequence>
<evidence type="ECO:0000256" key="3">
    <source>
        <dbReference type="SAM" id="Phobius"/>
    </source>
</evidence>
<keyword evidence="6" id="KW-1185">Reference proteome</keyword>
<evidence type="ECO:0000259" key="4">
    <source>
        <dbReference type="Pfam" id="PF18998"/>
    </source>
</evidence>
<dbReference type="Proteomes" id="UP001273136">
    <property type="component" value="Unassembled WGS sequence"/>
</dbReference>
<comment type="caution">
    <text evidence="5">The sequence shown here is derived from an EMBL/GenBank/DDBJ whole genome shotgun (WGS) entry which is preliminary data.</text>
</comment>
<feature type="transmembrane region" description="Helical" evidence="3">
    <location>
        <begin position="33"/>
        <end position="54"/>
    </location>
</feature>
<dbReference type="SUPFAM" id="SSF51126">
    <property type="entry name" value="Pectin lyase-like"/>
    <property type="match status" value="1"/>
</dbReference>
<feature type="domain" description="Bacterial repeat" evidence="4">
    <location>
        <begin position="485"/>
        <end position="544"/>
    </location>
</feature>
<dbReference type="NCBIfam" id="TIGR02543">
    <property type="entry name" value="List_Bact_rpt"/>
    <property type="match status" value="1"/>
</dbReference>
<reference evidence="5" key="1">
    <citation type="submission" date="2023-06" db="EMBL/GenBank/DDBJ databases">
        <title>Genome sequence of Methancorpusculaceae sp. Ag1.</title>
        <authorList>
            <person name="Protasov E."/>
            <person name="Platt K."/>
            <person name="Poehlein A."/>
            <person name="Daniel R."/>
            <person name="Brune A."/>
        </authorList>
    </citation>
    <scope>NUCLEOTIDE SEQUENCE</scope>
    <source>
        <strain evidence="5">Ag1</strain>
    </source>
</reference>
<keyword evidence="3" id="KW-1133">Transmembrane helix</keyword>